<dbReference type="AlphaFoldDB" id="A0AAW0SZF4"/>
<gene>
    <name evidence="2" type="ORF">O3P69_016844</name>
</gene>
<dbReference type="EMBL" id="JARAKH010000042">
    <property type="protein sequence ID" value="KAK8380531.1"/>
    <property type="molecule type" value="Genomic_DNA"/>
</dbReference>
<evidence type="ECO:0000313" key="3">
    <source>
        <dbReference type="Proteomes" id="UP001487740"/>
    </source>
</evidence>
<protein>
    <submittedName>
        <fullName evidence="2">Uncharacterized protein</fullName>
    </submittedName>
</protein>
<sequence length="77" mass="8175">MARSKNKALQNLTSDDRLKRLNKCVSVHQLLPGDALSAVVRGKRSGDRAAGEEGRGGGEERRGALMESVSLACSLPV</sequence>
<evidence type="ECO:0000313" key="2">
    <source>
        <dbReference type="EMBL" id="KAK8380531.1"/>
    </source>
</evidence>
<name>A0AAW0SZF4_SCYPA</name>
<feature type="compositionally biased region" description="Basic and acidic residues" evidence="1">
    <location>
        <begin position="44"/>
        <end position="63"/>
    </location>
</feature>
<dbReference type="Proteomes" id="UP001487740">
    <property type="component" value="Unassembled WGS sequence"/>
</dbReference>
<organism evidence="2 3">
    <name type="scientific">Scylla paramamosain</name>
    <name type="common">Mud crab</name>
    <dbReference type="NCBI Taxonomy" id="85552"/>
    <lineage>
        <taxon>Eukaryota</taxon>
        <taxon>Metazoa</taxon>
        <taxon>Ecdysozoa</taxon>
        <taxon>Arthropoda</taxon>
        <taxon>Crustacea</taxon>
        <taxon>Multicrustacea</taxon>
        <taxon>Malacostraca</taxon>
        <taxon>Eumalacostraca</taxon>
        <taxon>Eucarida</taxon>
        <taxon>Decapoda</taxon>
        <taxon>Pleocyemata</taxon>
        <taxon>Brachyura</taxon>
        <taxon>Eubrachyura</taxon>
        <taxon>Portunoidea</taxon>
        <taxon>Portunidae</taxon>
        <taxon>Portuninae</taxon>
        <taxon>Scylla</taxon>
    </lineage>
</organism>
<feature type="region of interest" description="Disordered" evidence="1">
    <location>
        <begin position="41"/>
        <end position="63"/>
    </location>
</feature>
<comment type="caution">
    <text evidence="2">The sequence shown here is derived from an EMBL/GenBank/DDBJ whole genome shotgun (WGS) entry which is preliminary data.</text>
</comment>
<reference evidence="2 3" key="1">
    <citation type="submission" date="2023-03" db="EMBL/GenBank/DDBJ databases">
        <title>High-quality genome of Scylla paramamosain provides insights in environmental adaptation.</title>
        <authorList>
            <person name="Zhang L."/>
        </authorList>
    </citation>
    <scope>NUCLEOTIDE SEQUENCE [LARGE SCALE GENOMIC DNA]</scope>
    <source>
        <strain evidence="2">LZ_2023a</strain>
        <tissue evidence="2">Muscle</tissue>
    </source>
</reference>
<evidence type="ECO:0000256" key="1">
    <source>
        <dbReference type="SAM" id="MobiDB-lite"/>
    </source>
</evidence>
<proteinExistence type="predicted"/>
<accession>A0AAW0SZF4</accession>
<keyword evidence="3" id="KW-1185">Reference proteome</keyword>